<dbReference type="PANTHER" id="PTHR10277">
    <property type="entry name" value="HOMOCITRATE SYNTHASE-RELATED"/>
    <property type="match status" value="1"/>
</dbReference>
<protein>
    <recommendedName>
        <fullName evidence="4 11">2-isopropylmalate synthase</fullName>
        <ecNumber evidence="3 11">2.3.3.13</ecNumber>
    </recommendedName>
    <alternativeName>
        <fullName evidence="11">Alpha-IPM synthase</fullName>
    </alternativeName>
    <alternativeName>
        <fullName evidence="11">Alpha-isopropylmalate synthase</fullName>
    </alternativeName>
</protein>
<evidence type="ECO:0000256" key="3">
    <source>
        <dbReference type="ARBA" id="ARBA00012973"/>
    </source>
</evidence>
<evidence type="ECO:0000256" key="9">
    <source>
        <dbReference type="ARBA" id="ARBA00023211"/>
    </source>
</evidence>
<evidence type="ECO:0000256" key="4">
    <source>
        <dbReference type="ARBA" id="ARBA00018198"/>
    </source>
</evidence>
<dbReference type="SUPFAM" id="SSF110921">
    <property type="entry name" value="2-isopropylmalate synthase LeuA, allosteric (dimerisation) domain"/>
    <property type="match status" value="1"/>
</dbReference>
<organism evidence="13 14">
    <name type="scientific">Sporobacter termitidis DSM 10068</name>
    <dbReference type="NCBI Taxonomy" id="1123282"/>
    <lineage>
        <taxon>Bacteria</taxon>
        <taxon>Bacillati</taxon>
        <taxon>Bacillota</taxon>
        <taxon>Clostridia</taxon>
        <taxon>Eubacteriales</taxon>
        <taxon>Oscillospiraceae</taxon>
        <taxon>Sporobacter</taxon>
    </lineage>
</organism>
<dbReference type="Proteomes" id="UP000183995">
    <property type="component" value="Unassembled WGS sequence"/>
</dbReference>
<dbReference type="STRING" id="1123282.SAMN02745823_03720"/>
<dbReference type="Gene3D" id="3.30.160.270">
    <property type="match status" value="1"/>
</dbReference>
<comment type="similarity">
    <text evidence="2 11">Belongs to the alpha-IPM synthase/homocitrate synthase family. LeuA type 1 subfamily.</text>
</comment>
<dbReference type="InterPro" id="IPR013709">
    <property type="entry name" value="2-isopropylmalate_synth_dimer"/>
</dbReference>
<evidence type="ECO:0000256" key="8">
    <source>
        <dbReference type="ARBA" id="ARBA00022723"/>
    </source>
</evidence>
<dbReference type="OrthoDB" id="9804858at2"/>
<evidence type="ECO:0000256" key="10">
    <source>
        <dbReference type="ARBA" id="ARBA00023304"/>
    </source>
</evidence>
<comment type="subunit">
    <text evidence="11">Homodimer.</text>
</comment>
<evidence type="ECO:0000256" key="5">
    <source>
        <dbReference type="ARBA" id="ARBA00022430"/>
    </source>
</evidence>
<feature type="domain" description="Pyruvate carboxyltransferase" evidence="12">
    <location>
        <begin position="5"/>
        <end position="267"/>
    </location>
</feature>
<reference evidence="13 14" key="1">
    <citation type="submission" date="2016-11" db="EMBL/GenBank/DDBJ databases">
        <authorList>
            <person name="Jaros S."/>
            <person name="Januszkiewicz K."/>
            <person name="Wedrychowicz H."/>
        </authorList>
    </citation>
    <scope>NUCLEOTIDE SEQUENCE [LARGE SCALE GENOMIC DNA]</scope>
    <source>
        <strain evidence="13 14">DSM 10068</strain>
    </source>
</reference>
<dbReference type="Pfam" id="PF22617">
    <property type="entry name" value="HCS_D2"/>
    <property type="match status" value="1"/>
</dbReference>
<dbReference type="RefSeq" id="WP_073082893.1">
    <property type="nucleotide sequence ID" value="NZ_FQXV01000020.1"/>
</dbReference>
<dbReference type="PANTHER" id="PTHR10277:SF9">
    <property type="entry name" value="2-ISOPROPYLMALATE SYNTHASE 1, CHLOROPLASTIC-RELATED"/>
    <property type="match status" value="1"/>
</dbReference>
<dbReference type="Gene3D" id="1.10.238.260">
    <property type="match status" value="1"/>
</dbReference>
<evidence type="ECO:0000256" key="2">
    <source>
        <dbReference type="ARBA" id="ARBA00009396"/>
    </source>
</evidence>
<feature type="binding site" evidence="11">
    <location>
        <position position="238"/>
    </location>
    <ligand>
        <name>Mn(2+)</name>
        <dbReference type="ChEBI" id="CHEBI:29035"/>
    </ligand>
</feature>
<evidence type="ECO:0000256" key="6">
    <source>
        <dbReference type="ARBA" id="ARBA00022605"/>
    </source>
</evidence>
<dbReference type="PROSITE" id="PS00815">
    <property type="entry name" value="AIPM_HOMOCIT_SYNTH_1"/>
    <property type="match status" value="1"/>
</dbReference>
<dbReference type="FunFam" id="1.10.238.260:FF:000001">
    <property type="entry name" value="2-isopropylmalate synthase"/>
    <property type="match status" value="1"/>
</dbReference>
<keyword evidence="5 11" id="KW-0432">Leucine biosynthesis</keyword>
<dbReference type="InterPro" id="IPR050073">
    <property type="entry name" value="2-IPM_HCS-like"/>
</dbReference>
<comment type="function">
    <text evidence="11">Catalyzes the condensation of the acetyl group of acetyl-CoA with 3-methyl-2-oxobutanoate (2-ketoisovalerate) to form 3-carboxy-3-hydroxy-4-methylpentanoate (2-isopropylmalate).</text>
</comment>
<evidence type="ECO:0000256" key="11">
    <source>
        <dbReference type="HAMAP-Rule" id="MF_01025"/>
    </source>
</evidence>
<dbReference type="PROSITE" id="PS50991">
    <property type="entry name" value="PYR_CT"/>
    <property type="match status" value="1"/>
</dbReference>
<dbReference type="GO" id="GO:0003985">
    <property type="term" value="F:acetyl-CoA C-acetyltransferase activity"/>
    <property type="evidence" value="ECO:0007669"/>
    <property type="project" value="UniProtKB-UniRule"/>
</dbReference>
<dbReference type="AlphaFoldDB" id="A0A1M5ZGV2"/>
<dbReference type="Pfam" id="PF00682">
    <property type="entry name" value="HMGL-like"/>
    <property type="match status" value="1"/>
</dbReference>
<dbReference type="SMART" id="SM00917">
    <property type="entry name" value="LeuA_dimer"/>
    <property type="match status" value="1"/>
</dbReference>
<dbReference type="GO" id="GO:0003852">
    <property type="term" value="F:2-isopropylmalate synthase activity"/>
    <property type="evidence" value="ECO:0007669"/>
    <property type="project" value="UniProtKB-UniRule"/>
</dbReference>
<dbReference type="FunFam" id="3.20.20.70:FF:000010">
    <property type="entry name" value="2-isopropylmalate synthase"/>
    <property type="match status" value="1"/>
</dbReference>
<dbReference type="InterPro" id="IPR036230">
    <property type="entry name" value="LeuA_allosteric_dom_sf"/>
</dbReference>
<keyword evidence="11" id="KW-0963">Cytoplasm</keyword>
<evidence type="ECO:0000313" key="14">
    <source>
        <dbReference type="Proteomes" id="UP000183995"/>
    </source>
</evidence>
<dbReference type="SUPFAM" id="SSF51569">
    <property type="entry name" value="Aldolase"/>
    <property type="match status" value="1"/>
</dbReference>
<dbReference type="EC" id="2.3.3.13" evidence="3 11"/>
<feature type="binding site" evidence="11">
    <location>
        <position position="202"/>
    </location>
    <ligand>
        <name>Mn(2+)</name>
        <dbReference type="ChEBI" id="CHEBI:29035"/>
    </ligand>
</feature>
<dbReference type="CDD" id="cd07940">
    <property type="entry name" value="DRE_TIM_IPMS"/>
    <property type="match status" value="1"/>
</dbReference>
<comment type="catalytic activity">
    <reaction evidence="11">
        <text>3-methyl-2-oxobutanoate + acetyl-CoA + H2O = (2S)-2-isopropylmalate + CoA + H(+)</text>
        <dbReference type="Rhea" id="RHEA:21524"/>
        <dbReference type="ChEBI" id="CHEBI:1178"/>
        <dbReference type="ChEBI" id="CHEBI:11851"/>
        <dbReference type="ChEBI" id="CHEBI:15377"/>
        <dbReference type="ChEBI" id="CHEBI:15378"/>
        <dbReference type="ChEBI" id="CHEBI:57287"/>
        <dbReference type="ChEBI" id="CHEBI:57288"/>
        <dbReference type="EC" id="2.3.3.13"/>
    </reaction>
</comment>
<keyword evidence="10 11" id="KW-0100">Branched-chain amino acid biosynthesis</keyword>
<feature type="region of interest" description="Regulatory domain" evidence="11">
    <location>
        <begin position="391"/>
        <end position="517"/>
    </location>
</feature>
<dbReference type="GO" id="GO:0030145">
    <property type="term" value="F:manganese ion binding"/>
    <property type="evidence" value="ECO:0007669"/>
    <property type="project" value="UniProtKB-UniRule"/>
</dbReference>
<dbReference type="InterPro" id="IPR054691">
    <property type="entry name" value="LeuA/HCS_post-cat"/>
</dbReference>
<comment type="pathway">
    <text evidence="1 11">Amino-acid biosynthesis; L-leucine biosynthesis; L-leucine from 3-methyl-2-oxobutanoate: step 1/4.</text>
</comment>
<dbReference type="InterPro" id="IPR005671">
    <property type="entry name" value="LeuA_bact_synth"/>
</dbReference>
<dbReference type="Pfam" id="PF08502">
    <property type="entry name" value="LeuA_dimer"/>
    <property type="match status" value="1"/>
</dbReference>
<keyword evidence="9 11" id="KW-0464">Manganese</keyword>
<dbReference type="InterPro" id="IPR000891">
    <property type="entry name" value="PYR_CT"/>
</dbReference>
<feature type="binding site" evidence="11">
    <location>
        <position position="14"/>
    </location>
    <ligand>
        <name>Mn(2+)</name>
        <dbReference type="ChEBI" id="CHEBI:29035"/>
    </ligand>
</feature>
<evidence type="ECO:0000256" key="1">
    <source>
        <dbReference type="ARBA" id="ARBA00004689"/>
    </source>
</evidence>
<dbReference type="HAMAP" id="MF_01025">
    <property type="entry name" value="LeuA_type1"/>
    <property type="match status" value="1"/>
</dbReference>
<dbReference type="Gene3D" id="3.20.20.70">
    <property type="entry name" value="Aldolase class I"/>
    <property type="match status" value="1"/>
</dbReference>
<dbReference type="UniPathway" id="UPA00048">
    <property type="reaction ID" value="UER00070"/>
</dbReference>
<dbReference type="InterPro" id="IPR002034">
    <property type="entry name" value="AIPM/Hcit_synth_CS"/>
</dbReference>
<sequence length="517" mass="56304">MEHTIRFFDTTLRDGEQSPGCSMDLSEKLEVARQLERLKVDVIEAGFAISSPGDFESVSRIAREIKDCTVASLARTNEKDIDAAYDAVKHAASPLIHTFISTSPVHMQYVMKMTPEQVLEKTAAMVKYAAKKCPAVEFSAQDATRSDWDFLVKVFNAAISNGATVINVPDTVGYTTQEEMAQLIRYLRAHVNDIDKAAISVHCHNDLGMAVANSLAAVGAGATQVECTINGIGERAGNAALEELAMALRTRKDYFKVSSRIDTTQIYRASKLIYSIIGVQAPLNKAVVGASAFAHESGIHQHGVLSERTTYEIMSPESIGLPKNKLVLGKHSGRHAFVDRITSLGYTLTEAEINKYFEEFKKLADKKKTVSDDDIEALITSELAARESFYKLSRFDVFTSNASRGTCVMSLEAGGEILEDVALGDGPIDAAYNAIDKLVDVPAHTLEDYAIRSVSDGKDALGEVIVKLRTGNAVVTGRGLSTNIIESSILAYLNGVNKVLERRDKTCETGDVRHNTP</sequence>
<dbReference type="InterPro" id="IPR013785">
    <property type="entry name" value="Aldolase_TIM"/>
</dbReference>
<comment type="cofactor">
    <cofactor evidence="11">
        <name>Mn(2+)</name>
        <dbReference type="ChEBI" id="CHEBI:29035"/>
    </cofactor>
</comment>
<evidence type="ECO:0000256" key="7">
    <source>
        <dbReference type="ARBA" id="ARBA00022679"/>
    </source>
</evidence>
<keyword evidence="14" id="KW-1185">Reference proteome</keyword>
<gene>
    <name evidence="11" type="primary">leuA</name>
    <name evidence="13" type="ORF">SAMN02745823_03720</name>
</gene>
<name>A0A1M5ZGV2_9FIRM</name>
<evidence type="ECO:0000259" key="12">
    <source>
        <dbReference type="PROSITE" id="PS50991"/>
    </source>
</evidence>
<keyword evidence="8 11" id="KW-0479">Metal-binding</keyword>
<feature type="binding site" evidence="11">
    <location>
        <position position="204"/>
    </location>
    <ligand>
        <name>Mn(2+)</name>
        <dbReference type="ChEBI" id="CHEBI:29035"/>
    </ligand>
</feature>
<dbReference type="GO" id="GO:0009098">
    <property type="term" value="P:L-leucine biosynthetic process"/>
    <property type="evidence" value="ECO:0007669"/>
    <property type="project" value="UniProtKB-UniRule"/>
</dbReference>
<keyword evidence="7 11" id="KW-0808">Transferase</keyword>
<dbReference type="EMBL" id="FQXV01000020">
    <property type="protein sequence ID" value="SHI23419.1"/>
    <property type="molecule type" value="Genomic_DNA"/>
</dbReference>
<accession>A0A1M5ZGV2</accession>
<dbReference type="GO" id="GO:0005737">
    <property type="term" value="C:cytoplasm"/>
    <property type="evidence" value="ECO:0007669"/>
    <property type="project" value="UniProtKB-UniRule"/>
</dbReference>
<dbReference type="NCBIfam" id="NF002086">
    <property type="entry name" value="PRK00915.1-3"/>
    <property type="match status" value="1"/>
</dbReference>
<proteinExistence type="inferred from homology"/>
<dbReference type="PROSITE" id="PS00816">
    <property type="entry name" value="AIPM_HOMOCIT_SYNTH_2"/>
    <property type="match status" value="1"/>
</dbReference>
<evidence type="ECO:0000313" key="13">
    <source>
        <dbReference type="EMBL" id="SHI23419.1"/>
    </source>
</evidence>
<dbReference type="NCBIfam" id="TIGR00973">
    <property type="entry name" value="leuA_bact"/>
    <property type="match status" value="1"/>
</dbReference>
<keyword evidence="6 11" id="KW-0028">Amino-acid biosynthesis</keyword>